<accession>K1UT23</accession>
<comment type="caution">
    <text evidence="2">The sequence shown here is derived from an EMBL/GenBank/DDBJ whole genome shotgun (WGS) entry which is preliminary data.</text>
</comment>
<gene>
    <name evidence="2" type="ORF">OBE_01733</name>
</gene>
<evidence type="ECO:0000313" key="2">
    <source>
        <dbReference type="EMBL" id="EKC74671.1"/>
    </source>
</evidence>
<protein>
    <submittedName>
        <fullName evidence="2">Uncharacterized protein</fullName>
    </submittedName>
</protein>
<evidence type="ECO:0000256" key="1">
    <source>
        <dbReference type="SAM" id="MobiDB-lite"/>
    </source>
</evidence>
<name>K1UT23_9ZZZZ</name>
<feature type="region of interest" description="Disordered" evidence="1">
    <location>
        <begin position="1"/>
        <end position="26"/>
    </location>
</feature>
<sequence>GEIASVKGTPFDFTAPKRIGEDMDNG</sequence>
<dbReference type="EMBL" id="AJWZ01001158">
    <property type="protein sequence ID" value="EKC74671.1"/>
    <property type="molecule type" value="Genomic_DNA"/>
</dbReference>
<dbReference type="AlphaFoldDB" id="K1UT23"/>
<organism evidence="2">
    <name type="scientific">human gut metagenome</name>
    <dbReference type="NCBI Taxonomy" id="408170"/>
    <lineage>
        <taxon>unclassified sequences</taxon>
        <taxon>metagenomes</taxon>
        <taxon>organismal metagenomes</taxon>
    </lineage>
</organism>
<feature type="non-terminal residue" evidence="2">
    <location>
        <position position="1"/>
    </location>
</feature>
<proteinExistence type="predicted"/>
<reference evidence="2" key="1">
    <citation type="journal article" date="2013" name="Environ. Microbiol.">
        <title>Microbiota from the distal guts of lean and obese adolescents exhibit partial functional redundancy besides clear differences in community structure.</title>
        <authorList>
            <person name="Ferrer M."/>
            <person name="Ruiz A."/>
            <person name="Lanza F."/>
            <person name="Haange S.B."/>
            <person name="Oberbach A."/>
            <person name="Till H."/>
            <person name="Bargiela R."/>
            <person name="Campoy C."/>
            <person name="Segura M.T."/>
            <person name="Richter M."/>
            <person name="von Bergen M."/>
            <person name="Seifert J."/>
            <person name="Suarez A."/>
        </authorList>
    </citation>
    <scope>NUCLEOTIDE SEQUENCE</scope>
</reference>